<accession>A0A3B7MN22</accession>
<feature type="domain" description="G8" evidence="7">
    <location>
        <begin position="65"/>
        <end position="188"/>
    </location>
</feature>
<dbReference type="OrthoDB" id="9805017at2"/>
<evidence type="ECO:0000256" key="4">
    <source>
        <dbReference type="ARBA" id="ARBA00023136"/>
    </source>
</evidence>
<dbReference type="Pfam" id="PF07691">
    <property type="entry name" value="PA14"/>
    <property type="match status" value="1"/>
</dbReference>
<dbReference type="SUPFAM" id="SSF49299">
    <property type="entry name" value="PKD domain"/>
    <property type="match status" value="2"/>
</dbReference>
<sequence length="1246" mass="131832">MKNTRRRFLQSVSLTATGMVLIPDPVGANKKITRRTSSISCAPEKAFSLTGTVSSVRTGKWSDAATWGGKVPAATDTPLIAAGHTVTFDMPQTTIAGFNISSGGVLSFDPSLSTTLQTTANIVVQGKLQMRPASATVIQTIRFTAVDETKFVGGGMDVLATDTGMWVMGAGVLDLAGTSKTSWTRVNGAIAAGATNITVEGATGWQPGDEITITPTEAPTVGAAFATGFEDRTIKAISGTSITLSAGSSRPHPVVNNQWTAEVMNLTRNVRIEGTPTGKGHIFIRSTQPQTIKYIAIRNMGARKDRGGSSATELVAGRYGMHFHHCMDGSRGSLVEGNVIRDAGNHSYVPHVSHGIKFIDNIAYNIMETAFWWDPGDSTHDVIYDHNIVALCQYVSGSLNMNAEDAPTFSSSGFGLNTGDGNIAKNNVVVAGGQGDHADGGAYNWEAVINEGVWIFTGNMAHNSDCGLRVWQNSTRNHVIEDFIAYHNSWGMFHGAYANSYTYTGGFFYGNGIEVKAASVNSNRVRLENITIDGAGIIDYGIQVIHSPLPGDRPVFIRNVTVRGCKIAAILDSAEPEVHSTDLVQCNITGTISVHKDAVAGETIRVQPRSGQAYQLTKSGQSNIAPFAATVWGVGKGLKGEYFNSTNFTNPAMTRIDSNVSFTEWSAGVHYAITGTTYSVRWTGKIMAQFSELTTFYLGSGGGHRLWIDNKLILDSWLEHYPDTFKSNPITLVAGQLYDIKLEYFNQDSGTGMGLLWTSASLPLEYVPQSQLYSDAVIVVPNIGPVANAGTDMVITLPVNSTTLNGSASNDPDGSITAYQWTKLSGPPQFTIANPAAVTTPLTNLAAGVYTFRLKVTDNKGATNEDDVTVTVNAADNQSPVANAGTDIVLTLPANSTTLDGSASKDPDGTIKAYLWSKVSGPTQFTIVTPTAATTALNNLAAGAYVFRLKVTDDKGATYEDDVAVTVNAAGNQSPVANAGADIVLTLPANSATLNGSASKDPDGSIVSYAWSKVSGPASFVISSPAAAVTSVYYLVAGTYVFRLKVTDNKGATHEDDVTITVNSIGNLPPIANAGSDIVISLPVNLAALNGAASRDQDGTIVSYTWTKVSGPTQYSLSSSSAVAPVLSNLVVGVYVFRLQVKDNLGATAEDDVTITVKAQPAEGSTTLVVKVAPNPSSNYFTLNITTNTSYPITIGFYNSQGILVDRVVKTGTNITLTIGTSWAKGTYYAVVEQGSVRRLVTLLKL</sequence>
<evidence type="ECO:0000259" key="6">
    <source>
        <dbReference type="PROSITE" id="PS50093"/>
    </source>
</evidence>
<keyword evidence="2" id="KW-0812">Transmembrane</keyword>
<dbReference type="InterPro" id="IPR011658">
    <property type="entry name" value="PA14_dom"/>
</dbReference>
<dbReference type="PANTHER" id="PTHR46182">
    <property type="entry name" value="FI19480P1"/>
    <property type="match status" value="1"/>
</dbReference>
<dbReference type="PANTHER" id="PTHR46182:SF2">
    <property type="entry name" value="FI19480P1"/>
    <property type="match status" value="1"/>
</dbReference>
<evidence type="ECO:0000256" key="1">
    <source>
        <dbReference type="ARBA" id="ARBA00004370"/>
    </source>
</evidence>
<dbReference type="GO" id="GO:0016020">
    <property type="term" value="C:membrane"/>
    <property type="evidence" value="ECO:0007669"/>
    <property type="project" value="UniProtKB-SubCell"/>
</dbReference>
<dbReference type="Gene3D" id="2.60.40.10">
    <property type="entry name" value="Immunoglobulins"/>
    <property type="match status" value="4"/>
</dbReference>
<protein>
    <recommendedName>
        <fullName evidence="11">T9SS C-terminal target domain-containing protein</fullName>
    </recommendedName>
</protein>
<reference evidence="9 10" key="1">
    <citation type="submission" date="2018-09" db="EMBL/GenBank/DDBJ databases">
        <title>Genome sequencing of strain 6GH32-13.</title>
        <authorList>
            <person name="Weon H.-Y."/>
            <person name="Heo J."/>
            <person name="Kwon S.-W."/>
        </authorList>
    </citation>
    <scope>NUCLEOTIDE SEQUENCE [LARGE SCALE GENOMIC DNA]</scope>
    <source>
        <strain evidence="9 10">5GH32-13</strain>
    </source>
</reference>
<dbReference type="GO" id="GO:0031410">
    <property type="term" value="C:cytoplasmic vesicle"/>
    <property type="evidence" value="ECO:0007669"/>
    <property type="project" value="TreeGrafter"/>
</dbReference>
<dbReference type="Proteomes" id="UP000263900">
    <property type="component" value="Chromosome"/>
</dbReference>
<keyword evidence="3" id="KW-1133">Transmembrane helix</keyword>
<evidence type="ECO:0000259" key="7">
    <source>
        <dbReference type="PROSITE" id="PS51484"/>
    </source>
</evidence>
<dbReference type="InterPro" id="IPR055401">
    <property type="entry name" value="CEMIP_beta-hel_dom"/>
</dbReference>
<evidence type="ECO:0000256" key="2">
    <source>
        <dbReference type="ARBA" id="ARBA00022692"/>
    </source>
</evidence>
<feature type="domain" description="PA14" evidence="8">
    <location>
        <begin position="633"/>
        <end position="771"/>
    </location>
</feature>
<evidence type="ECO:0000313" key="9">
    <source>
        <dbReference type="EMBL" id="AXY75538.1"/>
    </source>
</evidence>
<dbReference type="PROSITE" id="PS51820">
    <property type="entry name" value="PA14"/>
    <property type="match status" value="1"/>
</dbReference>
<dbReference type="AlphaFoldDB" id="A0A3B7MN22"/>
<name>A0A3B7MN22_9BACT</name>
<dbReference type="KEGG" id="pseg:D3H65_16815"/>
<evidence type="ECO:0000256" key="5">
    <source>
        <dbReference type="ARBA" id="ARBA00023180"/>
    </source>
</evidence>
<proteinExistence type="predicted"/>
<dbReference type="InterPro" id="IPR006311">
    <property type="entry name" value="TAT_signal"/>
</dbReference>
<dbReference type="InterPro" id="IPR022409">
    <property type="entry name" value="PKD/Chitinase_dom"/>
</dbReference>
<keyword evidence="4" id="KW-0472">Membrane</keyword>
<dbReference type="SMART" id="SM00758">
    <property type="entry name" value="PA14"/>
    <property type="match status" value="1"/>
</dbReference>
<dbReference type="Pfam" id="PF24606">
    <property type="entry name" value="CEMIP_beta-hel"/>
    <property type="match status" value="1"/>
</dbReference>
<evidence type="ECO:0000259" key="8">
    <source>
        <dbReference type="PROSITE" id="PS51820"/>
    </source>
</evidence>
<dbReference type="RefSeq" id="WP_119051419.1">
    <property type="nucleotide sequence ID" value="NZ_CP032157.1"/>
</dbReference>
<dbReference type="SUPFAM" id="SSF56988">
    <property type="entry name" value="Anthrax protective antigen"/>
    <property type="match status" value="1"/>
</dbReference>
<dbReference type="SMART" id="SM01225">
    <property type="entry name" value="G8"/>
    <property type="match status" value="1"/>
</dbReference>
<dbReference type="InterPro" id="IPR019316">
    <property type="entry name" value="G8_domain"/>
</dbReference>
<dbReference type="SMART" id="SM00710">
    <property type="entry name" value="PbH1"/>
    <property type="match status" value="5"/>
</dbReference>
<dbReference type="InterPro" id="IPR013783">
    <property type="entry name" value="Ig-like_fold"/>
</dbReference>
<dbReference type="PROSITE" id="PS50093">
    <property type="entry name" value="PKD"/>
    <property type="match status" value="1"/>
</dbReference>
<dbReference type="FunFam" id="2.60.40.10:FF:000061">
    <property type="entry name" value="Dyslexia-associated protein KIAA0319 homolog"/>
    <property type="match status" value="1"/>
</dbReference>
<dbReference type="InterPro" id="IPR000601">
    <property type="entry name" value="PKD_dom"/>
</dbReference>
<dbReference type="PROSITE" id="PS51318">
    <property type="entry name" value="TAT"/>
    <property type="match status" value="1"/>
</dbReference>
<organism evidence="9 10">
    <name type="scientific">Paraflavitalea soli</name>
    <dbReference type="NCBI Taxonomy" id="2315862"/>
    <lineage>
        <taxon>Bacteria</taxon>
        <taxon>Pseudomonadati</taxon>
        <taxon>Bacteroidota</taxon>
        <taxon>Chitinophagia</taxon>
        <taxon>Chitinophagales</taxon>
        <taxon>Chitinophagaceae</taxon>
        <taxon>Paraflavitalea</taxon>
    </lineage>
</organism>
<feature type="domain" description="PKD" evidence="6">
    <location>
        <begin position="991"/>
        <end position="1062"/>
    </location>
</feature>
<dbReference type="PROSITE" id="PS51484">
    <property type="entry name" value="G8"/>
    <property type="match status" value="1"/>
</dbReference>
<keyword evidence="5" id="KW-0325">Glycoprotein</keyword>
<dbReference type="InterPro" id="IPR037524">
    <property type="entry name" value="PA14/GLEYA"/>
</dbReference>
<evidence type="ECO:0000313" key="10">
    <source>
        <dbReference type="Proteomes" id="UP000263900"/>
    </source>
</evidence>
<dbReference type="CDD" id="cd00146">
    <property type="entry name" value="PKD"/>
    <property type="match status" value="2"/>
</dbReference>
<dbReference type="Gene3D" id="3.90.182.10">
    <property type="entry name" value="Toxin - Anthrax Protective Antigen,domain 1"/>
    <property type="match status" value="1"/>
</dbReference>
<dbReference type="EMBL" id="CP032157">
    <property type="protein sequence ID" value="AXY75538.1"/>
    <property type="molecule type" value="Genomic_DNA"/>
</dbReference>
<comment type="subcellular location">
    <subcellularLocation>
        <location evidence="1">Membrane</location>
    </subcellularLocation>
</comment>
<dbReference type="SMART" id="SM00089">
    <property type="entry name" value="PKD"/>
    <property type="match status" value="4"/>
</dbReference>
<gene>
    <name evidence="9" type="ORF">D3H65_16815</name>
</gene>
<dbReference type="InterPro" id="IPR006626">
    <property type="entry name" value="PbH1"/>
</dbReference>
<keyword evidence="10" id="KW-1185">Reference proteome</keyword>
<evidence type="ECO:0000256" key="3">
    <source>
        <dbReference type="ARBA" id="ARBA00022989"/>
    </source>
</evidence>
<dbReference type="InterPro" id="IPR029865">
    <property type="entry name" value="KIAA0319-like"/>
</dbReference>
<dbReference type="InterPro" id="IPR035986">
    <property type="entry name" value="PKD_dom_sf"/>
</dbReference>
<dbReference type="Pfam" id="PF22352">
    <property type="entry name" value="K319L-like_PKD"/>
    <property type="match status" value="4"/>
</dbReference>
<evidence type="ECO:0008006" key="11">
    <source>
        <dbReference type="Google" id="ProtNLM"/>
    </source>
</evidence>
<dbReference type="Pfam" id="PF10162">
    <property type="entry name" value="G8"/>
    <property type="match status" value="1"/>
</dbReference>